<evidence type="ECO:0000313" key="4">
    <source>
        <dbReference type="EMBL" id="MBM7508049.1"/>
    </source>
</evidence>
<dbReference type="EMBL" id="JAFBBZ010000001">
    <property type="protein sequence ID" value="MBM7508049.1"/>
    <property type="molecule type" value="Genomic_DNA"/>
</dbReference>
<dbReference type="SUPFAM" id="SSF55347">
    <property type="entry name" value="Glyceraldehyde-3-phosphate dehydrogenase-like, C-terminal domain"/>
    <property type="match status" value="1"/>
</dbReference>
<feature type="domain" description="Gfo/Idh/MocA-like oxidoreductase C-terminal" evidence="3">
    <location>
        <begin position="147"/>
        <end position="351"/>
    </location>
</feature>
<protein>
    <submittedName>
        <fullName evidence="4">Scyllo-inositol 2-dehydrogenase (NAD+)</fullName>
        <ecNumber evidence="4">1.1.1.370</ecNumber>
    </submittedName>
</protein>
<dbReference type="InterPro" id="IPR000683">
    <property type="entry name" value="Gfo/Idh/MocA-like_OxRdtase_N"/>
</dbReference>
<dbReference type="GO" id="GO:0016491">
    <property type="term" value="F:oxidoreductase activity"/>
    <property type="evidence" value="ECO:0007669"/>
    <property type="project" value="UniProtKB-KW"/>
</dbReference>
<dbReference type="InterPro" id="IPR004104">
    <property type="entry name" value="Gfo/Idh/MocA-like_OxRdtase_C"/>
</dbReference>
<evidence type="ECO:0000259" key="2">
    <source>
        <dbReference type="Pfam" id="PF01408"/>
    </source>
</evidence>
<gene>
    <name evidence="4" type="ORF">JOE61_001863</name>
</gene>
<dbReference type="InterPro" id="IPR036291">
    <property type="entry name" value="NAD(P)-bd_dom_sf"/>
</dbReference>
<proteinExistence type="inferred from homology"/>
<dbReference type="Gene3D" id="3.40.50.720">
    <property type="entry name" value="NAD(P)-binding Rossmann-like Domain"/>
    <property type="match status" value="1"/>
</dbReference>
<evidence type="ECO:0000256" key="1">
    <source>
        <dbReference type="ARBA" id="ARBA00010928"/>
    </source>
</evidence>
<dbReference type="Gene3D" id="3.30.360.10">
    <property type="entry name" value="Dihydrodipicolinate Reductase, domain 2"/>
    <property type="match status" value="1"/>
</dbReference>
<dbReference type="SUPFAM" id="SSF51735">
    <property type="entry name" value="NAD(P)-binding Rossmann-fold domains"/>
    <property type="match status" value="1"/>
</dbReference>
<feature type="domain" description="Gfo/Idh/MocA-like oxidoreductase N-terminal" evidence="2">
    <location>
        <begin position="16"/>
        <end position="135"/>
    </location>
</feature>
<keyword evidence="4" id="KW-0560">Oxidoreductase</keyword>
<dbReference type="RefSeq" id="WP_193669826.1">
    <property type="nucleotide sequence ID" value="NZ_JACDTV010000010.1"/>
</dbReference>
<name>A0ABS2MA51_9ACTN</name>
<dbReference type="PANTHER" id="PTHR43377:SF1">
    <property type="entry name" value="BILIVERDIN REDUCTASE A"/>
    <property type="match status" value="1"/>
</dbReference>
<comment type="similarity">
    <text evidence="1">Belongs to the Gfo/Idh/MocA family.</text>
</comment>
<keyword evidence="5" id="KW-1185">Reference proteome</keyword>
<sequence length="373" mass="40396">MSETTAIVNPPGKPLSIGVIGTGWCGGIRAVACARSALVGDLHLAEVDEARLQEMALLTEPASVTNDWERIVADPQVDAVLISATPENLHHPMAEAALSAGKHVLLEKPIALTLDEADRLIALAQERDLKFTIGYSQRFNPKQSMVKRSIEAGDLGAVSSILVSRHITRSLGAKISNRTKLSPAAMEATHDLDFAFWCLQPRRPVRVYSQNAWGVRADTLGVPDTQYVVVTMDDGTVVTVGAGMSLPPGYPNQSSTWIEVLGTEGAVLVDASHRDVVVNTVARGVQFPMSTMPGEYVDHVYAGPMERETTHFLEAVAYDRPVMVDPRHARTVMEVYLAADLSAETNEVVTLPLSRDQIGLALSELYVDRPVRG</sequence>
<evidence type="ECO:0000259" key="3">
    <source>
        <dbReference type="Pfam" id="PF02894"/>
    </source>
</evidence>
<dbReference type="Proteomes" id="UP000732378">
    <property type="component" value="Unassembled WGS sequence"/>
</dbReference>
<organism evidence="4 5">
    <name type="scientific">Nocardioides salarius</name>
    <dbReference type="NCBI Taxonomy" id="374513"/>
    <lineage>
        <taxon>Bacteria</taxon>
        <taxon>Bacillati</taxon>
        <taxon>Actinomycetota</taxon>
        <taxon>Actinomycetes</taxon>
        <taxon>Propionibacteriales</taxon>
        <taxon>Nocardioidaceae</taxon>
        <taxon>Nocardioides</taxon>
    </lineage>
</organism>
<dbReference type="Pfam" id="PF01408">
    <property type="entry name" value="GFO_IDH_MocA"/>
    <property type="match status" value="1"/>
</dbReference>
<evidence type="ECO:0000313" key="5">
    <source>
        <dbReference type="Proteomes" id="UP000732378"/>
    </source>
</evidence>
<accession>A0ABS2MA51</accession>
<dbReference type="InterPro" id="IPR051450">
    <property type="entry name" value="Gfo/Idh/MocA_Oxidoreductases"/>
</dbReference>
<comment type="caution">
    <text evidence="4">The sequence shown here is derived from an EMBL/GenBank/DDBJ whole genome shotgun (WGS) entry which is preliminary data.</text>
</comment>
<reference evidence="4 5" key="1">
    <citation type="submission" date="2021-01" db="EMBL/GenBank/DDBJ databases">
        <title>Sequencing the genomes of 1000 actinobacteria strains.</title>
        <authorList>
            <person name="Klenk H.-P."/>
        </authorList>
    </citation>
    <scope>NUCLEOTIDE SEQUENCE [LARGE SCALE GENOMIC DNA]</scope>
    <source>
        <strain evidence="4 5">DSM 18239</strain>
    </source>
</reference>
<dbReference type="Pfam" id="PF02894">
    <property type="entry name" value="GFO_IDH_MocA_C"/>
    <property type="match status" value="1"/>
</dbReference>
<dbReference type="EC" id="1.1.1.370" evidence="4"/>
<dbReference type="PANTHER" id="PTHR43377">
    <property type="entry name" value="BILIVERDIN REDUCTASE A"/>
    <property type="match status" value="1"/>
</dbReference>